<keyword evidence="2" id="KW-0521">NADP</keyword>
<reference evidence="4 5" key="1">
    <citation type="submission" date="2019-12" db="EMBL/GenBank/DDBJ databases">
        <title>Paenibacillus sp. nov., an endophytic bacterium isolated from the stem of Dendrobium.</title>
        <authorList>
            <person name="Zhao R."/>
        </authorList>
    </citation>
    <scope>NUCLEOTIDE SEQUENCE [LARGE SCALE GENOMIC DNA]</scope>
    <source>
        <strain evidence="4 5">HJL G12</strain>
    </source>
</reference>
<dbReference type="Proteomes" id="UP000460318">
    <property type="component" value="Unassembled WGS sequence"/>
</dbReference>
<evidence type="ECO:0000313" key="5">
    <source>
        <dbReference type="Proteomes" id="UP000460318"/>
    </source>
</evidence>
<evidence type="ECO:0000256" key="2">
    <source>
        <dbReference type="ARBA" id="ARBA00022857"/>
    </source>
</evidence>
<feature type="domain" description="NmrA-like" evidence="3">
    <location>
        <begin position="2"/>
        <end position="65"/>
    </location>
</feature>
<comment type="similarity">
    <text evidence="1">Belongs to the NmrA-type oxidoreductase family.</text>
</comment>
<keyword evidence="5" id="KW-1185">Reference proteome</keyword>
<dbReference type="Pfam" id="PF05368">
    <property type="entry name" value="NmrA"/>
    <property type="match status" value="1"/>
</dbReference>
<sequence length="140" mass="15810">MLKLNSGEDTAKFDRTAFEAPQKFHGKDINIAGKELSMTEIAETMSRVFDKKVVFETVSSEVALERGMLQGTLYAMEWLEDVPACGFDIQETREYGVALKSFAEWLEENRGRFEINQIAQSGFDLNNPGCDKDLSNKSQK</sequence>
<evidence type="ECO:0000313" key="4">
    <source>
        <dbReference type="EMBL" id="MWV42504.1"/>
    </source>
</evidence>
<dbReference type="InterPro" id="IPR036291">
    <property type="entry name" value="NAD(P)-bd_dom_sf"/>
</dbReference>
<dbReference type="InterPro" id="IPR051164">
    <property type="entry name" value="NmrA-like_oxidored"/>
</dbReference>
<dbReference type="PANTHER" id="PTHR42748:SF7">
    <property type="entry name" value="NMRA LIKE REDOX SENSOR 1-RELATED"/>
    <property type="match status" value="1"/>
</dbReference>
<dbReference type="PANTHER" id="PTHR42748">
    <property type="entry name" value="NITROGEN METABOLITE REPRESSION PROTEIN NMRA FAMILY MEMBER"/>
    <property type="match status" value="1"/>
</dbReference>
<dbReference type="Gene3D" id="3.40.50.720">
    <property type="entry name" value="NAD(P)-binding Rossmann-like Domain"/>
    <property type="match status" value="1"/>
</dbReference>
<dbReference type="InterPro" id="IPR008030">
    <property type="entry name" value="NmrA-like"/>
</dbReference>
<dbReference type="Gene3D" id="3.90.25.10">
    <property type="entry name" value="UDP-galactose 4-epimerase, domain 1"/>
    <property type="match status" value="1"/>
</dbReference>
<name>A0A7X3IEM2_9BACL</name>
<dbReference type="AlphaFoldDB" id="A0A7X3IEM2"/>
<dbReference type="EMBL" id="WUBI01000001">
    <property type="protein sequence ID" value="MWV42504.1"/>
    <property type="molecule type" value="Genomic_DNA"/>
</dbReference>
<accession>A0A7X3IEM2</accession>
<dbReference type="SUPFAM" id="SSF51735">
    <property type="entry name" value="NAD(P)-binding Rossmann-fold domains"/>
    <property type="match status" value="1"/>
</dbReference>
<evidence type="ECO:0000259" key="3">
    <source>
        <dbReference type="Pfam" id="PF05368"/>
    </source>
</evidence>
<comment type="caution">
    <text evidence="4">The sequence shown here is derived from an EMBL/GenBank/DDBJ whole genome shotgun (WGS) entry which is preliminary data.</text>
</comment>
<gene>
    <name evidence="4" type="ORF">GRF59_02570</name>
</gene>
<evidence type="ECO:0000256" key="1">
    <source>
        <dbReference type="ARBA" id="ARBA00006328"/>
    </source>
</evidence>
<organism evidence="4 5">
    <name type="scientific">Paenibacillus dendrobii</name>
    <dbReference type="NCBI Taxonomy" id="2691084"/>
    <lineage>
        <taxon>Bacteria</taxon>
        <taxon>Bacillati</taxon>
        <taxon>Bacillota</taxon>
        <taxon>Bacilli</taxon>
        <taxon>Bacillales</taxon>
        <taxon>Paenibacillaceae</taxon>
        <taxon>Paenibacillus</taxon>
    </lineage>
</organism>
<proteinExistence type="inferred from homology"/>
<protein>
    <recommendedName>
        <fullName evidence="3">NmrA-like domain-containing protein</fullName>
    </recommendedName>
</protein>